<feature type="transmembrane region" description="Helical" evidence="6">
    <location>
        <begin position="234"/>
        <end position="253"/>
    </location>
</feature>
<feature type="compositionally biased region" description="Acidic residues" evidence="5">
    <location>
        <begin position="499"/>
        <end position="511"/>
    </location>
</feature>
<dbReference type="KEGG" id="ker:91106892"/>
<feature type="transmembrane region" description="Helical" evidence="6">
    <location>
        <begin position="139"/>
        <end position="162"/>
    </location>
</feature>
<feature type="transmembrane region" description="Helical" evidence="6">
    <location>
        <begin position="326"/>
        <end position="350"/>
    </location>
</feature>
<keyword evidence="2 6" id="KW-0812">Transmembrane</keyword>
<dbReference type="PANTHER" id="PTHR11132">
    <property type="entry name" value="SOLUTE CARRIER FAMILY 35"/>
    <property type="match status" value="1"/>
</dbReference>
<gene>
    <name evidence="8" type="ORF">V865_008091</name>
</gene>
<feature type="compositionally biased region" description="Basic and acidic residues" evidence="5">
    <location>
        <begin position="474"/>
        <end position="490"/>
    </location>
</feature>
<proteinExistence type="predicted"/>
<feature type="compositionally biased region" description="Basic and acidic residues" evidence="5">
    <location>
        <begin position="512"/>
        <end position="539"/>
    </location>
</feature>
<feature type="compositionally biased region" description="Low complexity" evidence="5">
    <location>
        <begin position="17"/>
        <end position="36"/>
    </location>
</feature>
<keyword evidence="9" id="KW-1185">Reference proteome</keyword>
<dbReference type="InterPro" id="IPR004853">
    <property type="entry name" value="Sugar_P_trans_dom"/>
</dbReference>
<comment type="subcellular location">
    <subcellularLocation>
        <location evidence="1">Membrane</location>
        <topology evidence="1">Multi-pass membrane protein</topology>
    </subcellularLocation>
</comment>
<feature type="transmembrane region" description="Helical" evidence="6">
    <location>
        <begin position="390"/>
        <end position="408"/>
    </location>
</feature>
<keyword evidence="3 6" id="KW-1133">Transmembrane helix</keyword>
<feature type="transmembrane region" description="Helical" evidence="6">
    <location>
        <begin position="362"/>
        <end position="384"/>
    </location>
</feature>
<dbReference type="Proteomes" id="UP001358614">
    <property type="component" value="Chromosome 3"/>
</dbReference>
<evidence type="ECO:0000256" key="3">
    <source>
        <dbReference type="ARBA" id="ARBA00022989"/>
    </source>
</evidence>
<evidence type="ECO:0000256" key="2">
    <source>
        <dbReference type="ARBA" id="ARBA00022692"/>
    </source>
</evidence>
<dbReference type="Pfam" id="PF03151">
    <property type="entry name" value="TPT"/>
    <property type="match status" value="1"/>
</dbReference>
<evidence type="ECO:0000313" key="9">
    <source>
        <dbReference type="Proteomes" id="UP001358614"/>
    </source>
</evidence>
<protein>
    <recommendedName>
        <fullName evidence="7">Sugar phosphate transporter domain-containing protein</fullName>
    </recommendedName>
</protein>
<evidence type="ECO:0000313" key="8">
    <source>
        <dbReference type="EMBL" id="WWD09960.1"/>
    </source>
</evidence>
<feature type="region of interest" description="Disordered" evidence="5">
    <location>
        <begin position="430"/>
        <end position="539"/>
    </location>
</feature>
<feature type="domain" description="Sugar phosphate transporter" evidence="7">
    <location>
        <begin position="111"/>
        <end position="407"/>
    </location>
</feature>
<dbReference type="GeneID" id="91106892"/>
<accession>A0AAX4KWI6</accession>
<dbReference type="GO" id="GO:0016020">
    <property type="term" value="C:membrane"/>
    <property type="evidence" value="ECO:0007669"/>
    <property type="project" value="UniProtKB-SubCell"/>
</dbReference>
<evidence type="ECO:0000256" key="5">
    <source>
        <dbReference type="SAM" id="MobiDB-lite"/>
    </source>
</evidence>
<feature type="transmembrane region" description="Helical" evidence="6">
    <location>
        <begin position="107"/>
        <end position="127"/>
    </location>
</feature>
<name>A0AAX4KWI6_9TREE</name>
<dbReference type="RefSeq" id="XP_066087927.1">
    <property type="nucleotide sequence ID" value="XM_066231830.1"/>
</dbReference>
<evidence type="ECO:0000256" key="1">
    <source>
        <dbReference type="ARBA" id="ARBA00004141"/>
    </source>
</evidence>
<dbReference type="EMBL" id="CP144091">
    <property type="protein sequence ID" value="WWD09960.1"/>
    <property type="molecule type" value="Genomic_DNA"/>
</dbReference>
<feature type="transmembrane region" description="Helical" evidence="6">
    <location>
        <begin position="207"/>
        <end position="227"/>
    </location>
</feature>
<sequence length="539" mass="60182">MNDVSSSAGPSRPPHRLSPSPNPQSSSSPSSQSTTPDVPPAYDDASDIPYRAKAKREDDEEEEGEALIYARQNQDEGDVGVVGVEPGHESHRHATLEMKKALWWKNVIITGMFILSWYTFATLLSLYNKWMFSPNYYGFSYPLFVTCCHMVVQYGLAALIRVTFADRFRPKERPTRKEYVTKILPTAAATGGDIGLSNLSLKTITLSLYTMCKSSTLIFVLLFAFTFKLEAYSLRLISVITLISFGVFCMVFNTTAVSIPGIIMVFTASGLGGLRWALTELVMHKKGMGLSNPFATIFWLAPLMAVTLALVSMVVEGWFDILSSDFFVGFQAIKTMGVIVLPGAIAFAMVASEYFIIQRAGVVPLSIAGIFKEVSTISISSWVFGDQLTGLNIIGVVITVCGIALYSYHKYQKSMASTVELDAYGKPIPSDDTSPLIGSDSHRYTSTSQNDNEHEDREIIDRQSAEVPLTQLGKNKETEEERTQRLRDDFEGWDNNNNSDDDWSEDEPEAEEVQRRRDERLGNDVGRKDRWGDWWDKKI</sequence>
<organism evidence="8 9">
    <name type="scientific">Kwoniella europaea PYCC6329</name>
    <dbReference type="NCBI Taxonomy" id="1423913"/>
    <lineage>
        <taxon>Eukaryota</taxon>
        <taxon>Fungi</taxon>
        <taxon>Dikarya</taxon>
        <taxon>Basidiomycota</taxon>
        <taxon>Agaricomycotina</taxon>
        <taxon>Tremellomycetes</taxon>
        <taxon>Tremellales</taxon>
        <taxon>Cryptococcaceae</taxon>
        <taxon>Kwoniella</taxon>
    </lineage>
</organism>
<evidence type="ECO:0000256" key="6">
    <source>
        <dbReference type="SAM" id="Phobius"/>
    </source>
</evidence>
<feature type="compositionally biased region" description="Basic and acidic residues" evidence="5">
    <location>
        <begin position="451"/>
        <end position="464"/>
    </location>
</feature>
<dbReference type="InterPro" id="IPR050186">
    <property type="entry name" value="TPT_transporter"/>
</dbReference>
<feature type="region of interest" description="Disordered" evidence="5">
    <location>
        <begin position="1"/>
        <end position="64"/>
    </location>
</feature>
<keyword evidence="4 6" id="KW-0472">Membrane</keyword>
<evidence type="ECO:0000256" key="4">
    <source>
        <dbReference type="ARBA" id="ARBA00023136"/>
    </source>
</evidence>
<reference evidence="8 9" key="1">
    <citation type="submission" date="2024-01" db="EMBL/GenBank/DDBJ databases">
        <title>Comparative genomics of Cryptococcus and Kwoniella reveals pathogenesis evolution and contrasting modes of karyotype evolution via chromosome fusion or intercentromeric recombination.</title>
        <authorList>
            <person name="Coelho M.A."/>
            <person name="David-Palma M."/>
            <person name="Shea T."/>
            <person name="Bowers K."/>
            <person name="McGinley-Smith S."/>
            <person name="Mohammad A.W."/>
            <person name="Gnirke A."/>
            <person name="Yurkov A.M."/>
            <person name="Nowrousian M."/>
            <person name="Sun S."/>
            <person name="Cuomo C.A."/>
            <person name="Heitman J."/>
        </authorList>
    </citation>
    <scope>NUCLEOTIDE SEQUENCE [LARGE SCALE GENOMIC DNA]</scope>
    <source>
        <strain evidence="8 9">PYCC6329</strain>
    </source>
</reference>
<feature type="transmembrane region" description="Helical" evidence="6">
    <location>
        <begin position="290"/>
        <end position="314"/>
    </location>
</feature>
<dbReference type="AlphaFoldDB" id="A0AAX4KWI6"/>
<evidence type="ECO:0000259" key="7">
    <source>
        <dbReference type="Pfam" id="PF03151"/>
    </source>
</evidence>